<dbReference type="Gene3D" id="3.40.50.1970">
    <property type="match status" value="1"/>
</dbReference>
<dbReference type="Proteomes" id="UP000013200">
    <property type="component" value="Unassembled WGS sequence"/>
</dbReference>
<dbReference type="CDD" id="cd08194">
    <property type="entry name" value="Fe-ADH-like"/>
    <property type="match status" value="1"/>
</dbReference>
<dbReference type="GO" id="GO:0046872">
    <property type="term" value="F:metal ion binding"/>
    <property type="evidence" value="ECO:0007669"/>
    <property type="project" value="InterPro"/>
</dbReference>
<dbReference type="FunFam" id="3.40.50.1970:FF:000003">
    <property type="entry name" value="Alcohol dehydrogenase, iron-containing"/>
    <property type="match status" value="1"/>
</dbReference>
<keyword evidence="3" id="KW-0560">Oxidoreductase</keyword>
<evidence type="ECO:0000313" key="8">
    <source>
        <dbReference type="EMBL" id="GGH31878.1"/>
    </source>
</evidence>
<dbReference type="GO" id="GO:0004022">
    <property type="term" value="F:alcohol dehydrogenase (NAD+) activity"/>
    <property type="evidence" value="ECO:0007669"/>
    <property type="project" value="TreeGrafter"/>
</dbReference>
<dbReference type="Proteomes" id="UP000652691">
    <property type="component" value="Unassembled WGS sequence"/>
</dbReference>
<evidence type="ECO:0000313" key="10">
    <source>
        <dbReference type="Proteomes" id="UP000652691"/>
    </source>
</evidence>
<accession>N9PWD4</accession>
<dbReference type="PANTHER" id="PTHR11496">
    <property type="entry name" value="ALCOHOL DEHYDROGENASE"/>
    <property type="match status" value="1"/>
</dbReference>
<dbReference type="EMBL" id="BMDA01000001">
    <property type="protein sequence ID" value="GGH31878.1"/>
    <property type="molecule type" value="Genomic_DNA"/>
</dbReference>
<dbReference type="InterPro" id="IPR039697">
    <property type="entry name" value="Alcohol_dehydrogenase_Fe"/>
</dbReference>
<evidence type="ECO:0000259" key="5">
    <source>
        <dbReference type="Pfam" id="PF00465"/>
    </source>
</evidence>
<gene>
    <name evidence="7" type="ORF">F888_02033</name>
    <name evidence="8" type="ORF">GCM10007354_12820</name>
</gene>
<evidence type="ECO:0000313" key="9">
    <source>
        <dbReference type="Proteomes" id="UP000013200"/>
    </source>
</evidence>
<dbReference type="FunFam" id="1.20.1090.10:FF:000001">
    <property type="entry name" value="Aldehyde-alcohol dehydrogenase"/>
    <property type="match status" value="1"/>
</dbReference>
<evidence type="ECO:0000256" key="3">
    <source>
        <dbReference type="ARBA" id="ARBA00023002"/>
    </source>
</evidence>
<dbReference type="AlphaFoldDB" id="N9PWD4"/>
<dbReference type="Pfam" id="PF25137">
    <property type="entry name" value="ADH_Fe_C"/>
    <property type="match status" value="1"/>
</dbReference>
<comment type="cofactor">
    <cofactor evidence="1">
        <name>Fe cation</name>
        <dbReference type="ChEBI" id="CHEBI:24875"/>
    </cofactor>
</comment>
<dbReference type="PATRIC" id="fig|1217698.3.peg.1975"/>
<dbReference type="HOGENOM" id="CLU_007207_0_0_6"/>
<dbReference type="Pfam" id="PF00465">
    <property type="entry name" value="Fe-ADH"/>
    <property type="match status" value="1"/>
</dbReference>
<evidence type="ECO:0000256" key="2">
    <source>
        <dbReference type="ARBA" id="ARBA00007358"/>
    </source>
</evidence>
<dbReference type="RefSeq" id="WP_005285442.1">
    <property type="nucleotide sequence ID" value="NZ_BMDA01000001.1"/>
</dbReference>
<reference evidence="8" key="3">
    <citation type="submission" date="2024-03" db="EMBL/GenBank/DDBJ databases">
        <authorList>
            <person name="Sun Q."/>
            <person name="Sedlacek I."/>
        </authorList>
    </citation>
    <scope>NUCLEOTIDE SEQUENCE</scope>
    <source>
        <strain evidence="8">CCM 8635</strain>
    </source>
</reference>
<dbReference type="PANTHER" id="PTHR11496:SF102">
    <property type="entry name" value="ALCOHOL DEHYDROGENASE 4"/>
    <property type="match status" value="1"/>
</dbReference>
<feature type="domain" description="Fe-containing alcohol dehydrogenase-like C-terminal" evidence="6">
    <location>
        <begin position="187"/>
        <end position="384"/>
    </location>
</feature>
<evidence type="ECO:0000256" key="1">
    <source>
        <dbReference type="ARBA" id="ARBA00001962"/>
    </source>
</evidence>
<dbReference type="InterPro" id="IPR001670">
    <property type="entry name" value="ADH_Fe/GldA"/>
</dbReference>
<comment type="similarity">
    <text evidence="2">Belongs to the iron-containing alcohol dehydrogenase family.</text>
</comment>
<keyword evidence="4" id="KW-0520">NAD</keyword>
<dbReference type="PROSITE" id="PS00913">
    <property type="entry name" value="ADH_IRON_1"/>
    <property type="match status" value="1"/>
</dbReference>
<reference evidence="7 9" key="1">
    <citation type="submission" date="2013-02" db="EMBL/GenBank/DDBJ databases">
        <title>The Genome Sequence of Acinetobacter sp. NIPH 3623.</title>
        <authorList>
            <consortium name="The Broad Institute Genome Sequencing Platform"/>
            <consortium name="The Broad Institute Genome Sequencing Center for Infectious Disease"/>
            <person name="Cerqueira G."/>
            <person name="Feldgarden M."/>
            <person name="Courvalin P."/>
            <person name="Perichon B."/>
            <person name="Grillot-Courvalin C."/>
            <person name="Clermont D."/>
            <person name="Rocha E."/>
            <person name="Yoon E.-J."/>
            <person name="Nemec A."/>
            <person name="Walker B."/>
            <person name="Young S.K."/>
            <person name="Zeng Q."/>
            <person name="Gargeya S."/>
            <person name="Fitzgerald M."/>
            <person name="Haas B."/>
            <person name="Abouelleil A."/>
            <person name="Alvarado L."/>
            <person name="Arachchi H.M."/>
            <person name="Berlin A.M."/>
            <person name="Chapman S.B."/>
            <person name="Dewar J."/>
            <person name="Goldberg J."/>
            <person name="Griggs A."/>
            <person name="Gujja S."/>
            <person name="Hansen M."/>
            <person name="Howarth C."/>
            <person name="Imamovic A."/>
            <person name="Larimer J."/>
            <person name="McCowan C."/>
            <person name="Murphy C."/>
            <person name="Neiman D."/>
            <person name="Pearson M."/>
            <person name="Priest M."/>
            <person name="Roberts A."/>
            <person name="Saif S."/>
            <person name="Shea T."/>
            <person name="Sisk P."/>
            <person name="Sykes S."/>
            <person name="Wortman J."/>
            <person name="Nusbaum C."/>
            <person name="Birren B."/>
        </authorList>
    </citation>
    <scope>NUCLEOTIDE SEQUENCE [LARGE SCALE GENOMIC DNA]</scope>
    <source>
        <strain evidence="7 9">NIPH 3623</strain>
    </source>
</reference>
<dbReference type="SUPFAM" id="SSF56796">
    <property type="entry name" value="Dehydroquinate synthase-like"/>
    <property type="match status" value="1"/>
</dbReference>
<dbReference type="InterPro" id="IPR018211">
    <property type="entry name" value="ADH_Fe_CS"/>
</dbReference>
<evidence type="ECO:0000259" key="6">
    <source>
        <dbReference type="Pfam" id="PF25137"/>
    </source>
</evidence>
<organism evidence="7 9">
    <name type="scientific">Acinetobacter courvalinii</name>
    <dbReference type="NCBI Taxonomy" id="280147"/>
    <lineage>
        <taxon>Bacteria</taxon>
        <taxon>Pseudomonadati</taxon>
        <taxon>Pseudomonadota</taxon>
        <taxon>Gammaproteobacteria</taxon>
        <taxon>Moraxellales</taxon>
        <taxon>Moraxellaceae</taxon>
        <taxon>Acinetobacter</taxon>
    </lineage>
</organism>
<name>N9PWD4_9GAMM</name>
<protein>
    <submittedName>
        <fullName evidence="8">Alcohol dehydrogenase</fullName>
    </submittedName>
</protein>
<dbReference type="GeneID" id="80103849"/>
<dbReference type="EMBL" id="APSA01000006">
    <property type="protein sequence ID" value="ENX37853.1"/>
    <property type="molecule type" value="Genomic_DNA"/>
</dbReference>
<reference evidence="8 10" key="2">
    <citation type="journal article" date="2014" name="Int. J. Syst. Evol. Microbiol.">
        <title>Complete genome sequence of Corynebacterium casei LMG S-19264T (=DSM 44701T), isolated from a smear-ripened cheese.</title>
        <authorList>
            <consortium name="US DOE Joint Genome Institute (JGI-PGF)"/>
            <person name="Walter F."/>
            <person name="Albersmeier A."/>
            <person name="Kalinowski J."/>
            <person name="Ruckert C."/>
        </authorList>
    </citation>
    <scope>NUCLEOTIDE SEQUENCE [LARGE SCALE GENOMIC DNA]</scope>
    <source>
        <strain evidence="8 10">CCM 8635</strain>
    </source>
</reference>
<feature type="domain" description="Alcohol dehydrogenase iron-type/glycerol dehydrogenase GldA" evidence="5">
    <location>
        <begin position="8"/>
        <end position="175"/>
    </location>
</feature>
<evidence type="ECO:0000313" key="7">
    <source>
        <dbReference type="EMBL" id="ENX37853.1"/>
    </source>
</evidence>
<dbReference type="STRING" id="1217698.F888_02033"/>
<comment type="caution">
    <text evidence="7">The sequence shown here is derived from an EMBL/GenBank/DDBJ whole genome shotgun (WGS) entry which is preliminary data.</text>
</comment>
<dbReference type="InterPro" id="IPR056798">
    <property type="entry name" value="ADH_Fe_C"/>
</dbReference>
<dbReference type="Gene3D" id="1.20.1090.10">
    <property type="entry name" value="Dehydroquinate synthase-like - alpha domain"/>
    <property type="match status" value="1"/>
</dbReference>
<evidence type="ECO:0000256" key="4">
    <source>
        <dbReference type="ARBA" id="ARBA00023027"/>
    </source>
</evidence>
<proteinExistence type="inferred from homology"/>
<keyword evidence="9" id="KW-1185">Reference proteome</keyword>
<sequence length="406" mass="43708">MSHQINLPRIMEIGKNARSKLPLILKSLGAKKPLIITDKMMVSLGYIAQIQAILKAEQIDSDYFDETIPEPTSSSIETGVEHVKNHAYDAIIAIGGGSPIDSAKAISILSKHGGVIADYKFPRQVNEIGLPIIAIPTTAGTGSECTRFTIITNDLTSEKMLCAGLGFLPVAAIIDYELTMSLPARTTADTGIDALTHAMEAYVSKKASPYSDAQAIAAMKLIGPNLQKAYHQPNNESAREKMMLGSTLAGIAFSNASIALVHGMSRPIGAFFHVPHGLSNAMLLPSITAFSVQAAPERYAECAKAIGCADYDDSDEVANQKLIATLIEINRDLAVPSLAEFGVSKSDFDQVVQTMAEQALASGSPLNNPVVPTIEQIITLYQQLWQEPKPALIYENKLTEKSYTYN</sequence>